<dbReference type="GO" id="GO:0005681">
    <property type="term" value="C:spliceosomal complex"/>
    <property type="evidence" value="ECO:0007669"/>
    <property type="project" value="TreeGrafter"/>
</dbReference>
<organism evidence="12 13">
    <name type="scientific">Bugula neritina</name>
    <name type="common">Brown bryozoan</name>
    <name type="synonym">Sertularia neritina</name>
    <dbReference type="NCBI Taxonomy" id="10212"/>
    <lineage>
        <taxon>Eukaryota</taxon>
        <taxon>Metazoa</taxon>
        <taxon>Spiralia</taxon>
        <taxon>Lophotrochozoa</taxon>
        <taxon>Bryozoa</taxon>
        <taxon>Gymnolaemata</taxon>
        <taxon>Cheilostomatida</taxon>
        <taxon>Flustrina</taxon>
        <taxon>Buguloidea</taxon>
        <taxon>Bugulidae</taxon>
        <taxon>Bugula</taxon>
    </lineage>
</organism>
<gene>
    <name evidence="12" type="ORF">EB796_010105</name>
</gene>
<evidence type="ECO:0000256" key="3">
    <source>
        <dbReference type="ARBA" id="ARBA00022737"/>
    </source>
</evidence>
<dbReference type="InterPro" id="IPR013180">
    <property type="entry name" value="CTNNBL1_N"/>
</dbReference>
<feature type="domain" description="Beta-catenin-like protein 1 N-terminal" evidence="11">
    <location>
        <begin position="30"/>
        <end position="139"/>
    </location>
</feature>
<dbReference type="InterPro" id="IPR016024">
    <property type="entry name" value="ARM-type_fold"/>
</dbReference>
<comment type="subunit">
    <text evidence="7">Component of the PRP19-CDC5L splicing complex composed of a core complex comprising a homotetramer of PRPF19, CDC5L, PLRG1 and BCAS2, and at least three less stably associated proteins CTNNBL1, CWC15 and HSPA8. Interacts directly with CWC15 and CDC5L in the complex. Interacts with AICDA; the interaction is important for the antibody diversification activity of AICDA. Interacts with PRPF31 (via its NLS). Interacts (via its N-terminal NLS) with KPNA1 and KPNA2.</text>
</comment>
<keyword evidence="2" id="KW-0597">Phosphoprotein</keyword>
<dbReference type="InterPro" id="IPR011989">
    <property type="entry name" value="ARM-like"/>
</dbReference>
<dbReference type="SMART" id="SM01156">
    <property type="entry name" value="DUF1716"/>
    <property type="match status" value="1"/>
</dbReference>
<evidence type="ECO:0000256" key="10">
    <source>
        <dbReference type="SAM" id="MobiDB-lite"/>
    </source>
</evidence>
<feature type="compositionally biased region" description="Polar residues" evidence="10">
    <location>
        <begin position="1"/>
        <end position="16"/>
    </location>
</feature>
<evidence type="ECO:0000256" key="7">
    <source>
        <dbReference type="ARBA" id="ARBA00061776"/>
    </source>
</evidence>
<dbReference type="Gene3D" id="1.25.10.10">
    <property type="entry name" value="Leucine-rich Repeat Variant"/>
    <property type="match status" value="1"/>
</dbReference>
<evidence type="ECO:0000256" key="9">
    <source>
        <dbReference type="ARBA" id="ARBA00083862"/>
    </source>
</evidence>
<comment type="subcellular location">
    <subcellularLocation>
        <location evidence="1">Nucleus</location>
    </subcellularLocation>
</comment>
<name>A0A7J7K1X5_BUGNE</name>
<keyword evidence="13" id="KW-1185">Reference proteome</keyword>
<dbReference type="Pfam" id="PF08216">
    <property type="entry name" value="CTNNBL"/>
    <property type="match status" value="1"/>
</dbReference>
<evidence type="ECO:0000259" key="11">
    <source>
        <dbReference type="SMART" id="SM01156"/>
    </source>
</evidence>
<proteinExistence type="predicted"/>
<dbReference type="PANTHER" id="PTHR14978:SF0">
    <property type="entry name" value="BETA-CATENIN-LIKE PROTEIN 1"/>
    <property type="match status" value="1"/>
</dbReference>
<keyword evidence="4" id="KW-0175">Coiled coil</keyword>
<dbReference type="OrthoDB" id="1898821at2759"/>
<feature type="region of interest" description="Disordered" evidence="10">
    <location>
        <begin position="1"/>
        <end position="47"/>
    </location>
</feature>
<evidence type="ECO:0000313" key="13">
    <source>
        <dbReference type="Proteomes" id="UP000593567"/>
    </source>
</evidence>
<evidence type="ECO:0000313" key="12">
    <source>
        <dbReference type="EMBL" id="KAF6031608.1"/>
    </source>
</evidence>
<dbReference type="PANTHER" id="PTHR14978">
    <property type="entry name" value="BETA-CATENIN-LIKE PROTEIN 1 NUCLEAR ASSOCIATED PROTEIN"/>
    <property type="match status" value="1"/>
</dbReference>
<dbReference type="InterPro" id="IPR039678">
    <property type="entry name" value="CTNNBL1"/>
</dbReference>
<reference evidence="12" key="1">
    <citation type="submission" date="2020-06" db="EMBL/GenBank/DDBJ databases">
        <title>Draft genome of Bugula neritina, a colonial animal packing powerful symbionts and potential medicines.</title>
        <authorList>
            <person name="Rayko M."/>
        </authorList>
    </citation>
    <scope>NUCLEOTIDE SEQUENCE [LARGE SCALE GENOMIC DNA]</scope>
    <source>
        <strain evidence="12">Kwan_BN1</strain>
    </source>
</reference>
<comment type="function">
    <text evidence="6">Component of the PRP19-CDC5L complex that forms an integral part of the spliceosome and is required for activating pre-mRNA splicing. Participates in AID/AICDA-mediated somatic hypermutation (SHM) and class-switch recombination (CSR), 2 processes resulting in the production of high-affinity, mutated isotype-switched antibodies.</text>
</comment>
<evidence type="ECO:0000256" key="4">
    <source>
        <dbReference type="ARBA" id="ARBA00023054"/>
    </source>
</evidence>
<dbReference type="EMBL" id="VXIV02001586">
    <property type="protein sequence ID" value="KAF6031608.1"/>
    <property type="molecule type" value="Genomic_DNA"/>
</dbReference>
<evidence type="ECO:0000256" key="1">
    <source>
        <dbReference type="ARBA" id="ARBA00004123"/>
    </source>
</evidence>
<comment type="caution">
    <text evidence="12">The sequence shown here is derived from an EMBL/GenBank/DDBJ whole genome shotgun (WGS) entry which is preliminary data.</text>
</comment>
<sequence length="539" mass="61578">MNVTELLSFTPETPGSSKRKQNEDNNTRLHNKKAKMQITDSTDPSNLEAEGEALDDASVKRMIFKFEKKTSRNQELRIKFPDNPEKFVESEVELNEVIQEMHVLATVPDYYSIMIDLNTIQTLLHLLNHDNTDISIAVVDLLQELTEVDTLNDNEDAAEGLIDALLEGQITALLIQNMERLDESVKEEADGVHNSLGIIENVIEFRPESSRDLAAQGLLKWLLQRIKLKAPFDSNKLYASEILAILLQDNDNTRSLLGDIDGIDVLLQQLNSYKKRDPDSSEEFECMENLFNSLCSSLMYTPNKERFMKGEGLQLMNLLLREKKQSRNSAIKVLDYAMTGPEGAELCQKFVDILGLRTIFPLFMKTPKVNKKGLTGGQLEEHIVSILSSIVKVGSSTQKQRVLNKFVENDHEKVERLLELHFKYLEKVRNCDKQIEREKRSLTADDVTDEKDDEFYMRRLDAGLFVLQLLDYVMIDISATGPSTIKSKIMRILNMRGESVKAVKGVMREYVSNIGETADEKFREKEQNKILGYLDQFQK</sequence>
<evidence type="ECO:0000256" key="6">
    <source>
        <dbReference type="ARBA" id="ARBA00058456"/>
    </source>
</evidence>
<evidence type="ECO:0000256" key="5">
    <source>
        <dbReference type="ARBA" id="ARBA00023242"/>
    </source>
</evidence>
<accession>A0A7J7K1X5</accession>
<dbReference type="SUPFAM" id="SSF48371">
    <property type="entry name" value="ARM repeat"/>
    <property type="match status" value="1"/>
</dbReference>
<keyword evidence="3" id="KW-0677">Repeat</keyword>
<dbReference type="AlphaFoldDB" id="A0A7J7K1X5"/>
<dbReference type="FunFam" id="1.25.10.10:FF:001136">
    <property type="entry name" value="Beta-catenin-like protein 1"/>
    <property type="match status" value="1"/>
</dbReference>
<dbReference type="Proteomes" id="UP000593567">
    <property type="component" value="Unassembled WGS sequence"/>
</dbReference>
<keyword evidence="5" id="KW-0539">Nucleus</keyword>
<evidence type="ECO:0000256" key="8">
    <source>
        <dbReference type="ARBA" id="ARBA00070106"/>
    </source>
</evidence>
<evidence type="ECO:0000256" key="2">
    <source>
        <dbReference type="ARBA" id="ARBA00022553"/>
    </source>
</evidence>
<dbReference type="GO" id="GO:0010467">
    <property type="term" value="P:gene expression"/>
    <property type="evidence" value="ECO:0007669"/>
    <property type="project" value="UniProtKB-ARBA"/>
</dbReference>
<protein>
    <recommendedName>
        <fullName evidence="8">Beta-catenin-like protein 1</fullName>
    </recommendedName>
    <alternativeName>
        <fullName evidence="9">Nuclear-associated protein</fullName>
    </alternativeName>
</protein>